<name>A0AAN1XB95_9PROT</name>
<dbReference type="RefSeq" id="WP_237246671.1">
    <property type="nucleotide sequence ID" value="NZ_AP023423.1"/>
</dbReference>
<gene>
    <name evidence="1" type="ORF">MIZ01_1930</name>
</gene>
<organism evidence="1 2">
    <name type="scientific">Sideroxyarcus emersonii</name>
    <dbReference type="NCBI Taxonomy" id="2764705"/>
    <lineage>
        <taxon>Bacteria</taxon>
        <taxon>Pseudomonadati</taxon>
        <taxon>Pseudomonadota</taxon>
        <taxon>Betaproteobacteria</taxon>
        <taxon>Nitrosomonadales</taxon>
        <taxon>Gallionellaceae</taxon>
        <taxon>Sideroxyarcus</taxon>
    </lineage>
</organism>
<dbReference type="Proteomes" id="UP001320326">
    <property type="component" value="Chromosome"/>
</dbReference>
<dbReference type="KEGG" id="seme:MIZ01_1930"/>
<protein>
    <submittedName>
        <fullName evidence="1">Uncharacterized protein</fullName>
    </submittedName>
</protein>
<evidence type="ECO:0000313" key="2">
    <source>
        <dbReference type="Proteomes" id="UP001320326"/>
    </source>
</evidence>
<reference evidence="1 2" key="1">
    <citation type="journal article" date="2022" name="Int. J. Syst. Evol. Microbiol.">
        <title>&lt;i&gt;Sideroxyarcus emersonii&lt;/i&gt; gen. nov. sp. nov., a neutrophilic, microaerobic iron- and thiosulfate-oxidizing bacterium isolated from iron-rich wetland sediment.</title>
        <authorList>
            <person name="Kato S."/>
            <person name="Itoh T."/>
            <person name="Iino T."/>
            <person name="Ohkuma M."/>
        </authorList>
    </citation>
    <scope>NUCLEOTIDE SEQUENCE [LARGE SCALE GENOMIC DNA]</scope>
    <source>
        <strain evidence="1 2">MIZ01</strain>
    </source>
</reference>
<keyword evidence="2" id="KW-1185">Reference proteome</keyword>
<sequence length="159" mass="17570">MNIEEFWESAKQNKLSLGPMGEGAADSPLLSNEALFHLPLLAMFILMMAKGRKKPRIDELGQTVGECIERTLAGFKGSSQHIGWSGNLRVRTVNALAFLELADLVHVNQNTKFISTTQKGTSLYALASEGEGNLAITLKHAERLYGDMNRETQIRLKVL</sequence>
<accession>A0AAN1XB95</accession>
<evidence type="ECO:0000313" key="1">
    <source>
        <dbReference type="EMBL" id="BCK88129.1"/>
    </source>
</evidence>
<dbReference type="AlphaFoldDB" id="A0AAN1XB95"/>
<proteinExistence type="predicted"/>
<dbReference type="EMBL" id="AP023423">
    <property type="protein sequence ID" value="BCK88129.1"/>
    <property type="molecule type" value="Genomic_DNA"/>
</dbReference>